<evidence type="ECO:0000313" key="6">
    <source>
        <dbReference type="Proteomes" id="UP000309174"/>
    </source>
</evidence>
<dbReference type="InterPro" id="IPR003439">
    <property type="entry name" value="ABC_transporter-like_ATP-bd"/>
</dbReference>
<dbReference type="InterPro" id="IPR051120">
    <property type="entry name" value="ABC_AA/LPS_Transport"/>
</dbReference>
<dbReference type="SUPFAM" id="SSF52540">
    <property type="entry name" value="P-loop containing nucleoside triphosphate hydrolases"/>
    <property type="match status" value="1"/>
</dbReference>
<evidence type="ECO:0000256" key="1">
    <source>
        <dbReference type="ARBA" id="ARBA00022448"/>
    </source>
</evidence>
<dbReference type="SMART" id="SM00382">
    <property type="entry name" value="AAA"/>
    <property type="match status" value="1"/>
</dbReference>
<proteinExistence type="predicted"/>
<dbReference type="Proteomes" id="UP000309174">
    <property type="component" value="Unassembled WGS sequence"/>
</dbReference>
<dbReference type="InterPro" id="IPR032823">
    <property type="entry name" value="BCA_ABC_TP_C"/>
</dbReference>
<dbReference type="GO" id="GO:0005524">
    <property type="term" value="F:ATP binding"/>
    <property type="evidence" value="ECO:0007669"/>
    <property type="project" value="UniProtKB-KW"/>
</dbReference>
<dbReference type="OrthoDB" id="9805514at2"/>
<evidence type="ECO:0000256" key="2">
    <source>
        <dbReference type="ARBA" id="ARBA00022741"/>
    </source>
</evidence>
<dbReference type="InterPro" id="IPR003593">
    <property type="entry name" value="AAA+_ATPase"/>
</dbReference>
<keyword evidence="3 5" id="KW-0067">ATP-binding</keyword>
<dbReference type="Pfam" id="PF00005">
    <property type="entry name" value="ABC_tran"/>
    <property type="match status" value="1"/>
</dbReference>
<dbReference type="GO" id="GO:0016887">
    <property type="term" value="F:ATP hydrolysis activity"/>
    <property type="evidence" value="ECO:0007669"/>
    <property type="project" value="InterPro"/>
</dbReference>
<dbReference type="InterPro" id="IPR027417">
    <property type="entry name" value="P-loop_NTPase"/>
</dbReference>
<dbReference type="Pfam" id="PF12399">
    <property type="entry name" value="BCA_ABC_TP_C"/>
    <property type="match status" value="1"/>
</dbReference>
<evidence type="ECO:0000313" key="5">
    <source>
        <dbReference type="EMBL" id="TMQ93646.1"/>
    </source>
</evidence>
<dbReference type="GO" id="GO:0005886">
    <property type="term" value="C:plasma membrane"/>
    <property type="evidence" value="ECO:0007669"/>
    <property type="project" value="TreeGrafter"/>
</dbReference>
<evidence type="ECO:0000259" key="4">
    <source>
        <dbReference type="PROSITE" id="PS50893"/>
    </source>
</evidence>
<gene>
    <name evidence="5" type="ORF">ETD83_24925</name>
</gene>
<organism evidence="5 6">
    <name type="scientific">Actinomadura soli</name>
    <dbReference type="NCBI Taxonomy" id="2508997"/>
    <lineage>
        <taxon>Bacteria</taxon>
        <taxon>Bacillati</taxon>
        <taxon>Actinomycetota</taxon>
        <taxon>Actinomycetes</taxon>
        <taxon>Streptosporangiales</taxon>
        <taxon>Thermomonosporaceae</taxon>
        <taxon>Actinomadura</taxon>
    </lineage>
</organism>
<evidence type="ECO:0000256" key="3">
    <source>
        <dbReference type="ARBA" id="ARBA00022840"/>
    </source>
</evidence>
<dbReference type="PROSITE" id="PS50893">
    <property type="entry name" value="ABC_TRANSPORTER_2"/>
    <property type="match status" value="1"/>
</dbReference>
<dbReference type="Gene3D" id="3.40.50.300">
    <property type="entry name" value="P-loop containing nucleotide triphosphate hydrolases"/>
    <property type="match status" value="1"/>
</dbReference>
<keyword evidence="6" id="KW-1185">Reference proteome</keyword>
<dbReference type="EMBL" id="VCKW01000141">
    <property type="protein sequence ID" value="TMQ93646.1"/>
    <property type="molecule type" value="Genomic_DNA"/>
</dbReference>
<reference evidence="5 6" key="1">
    <citation type="submission" date="2019-05" db="EMBL/GenBank/DDBJ databases">
        <title>Draft genome sequence of Actinomadura sp. 14C53.</title>
        <authorList>
            <person name="Saricaoglu S."/>
            <person name="Isik K."/>
        </authorList>
    </citation>
    <scope>NUCLEOTIDE SEQUENCE [LARGE SCALE GENOMIC DNA]</scope>
    <source>
        <strain evidence="5 6">14C53</strain>
    </source>
</reference>
<comment type="caution">
    <text evidence="5">The sequence shown here is derived from an EMBL/GenBank/DDBJ whole genome shotgun (WGS) entry which is preliminary data.</text>
</comment>
<protein>
    <submittedName>
        <fullName evidence="5">ABC transporter ATP-binding protein</fullName>
    </submittedName>
</protein>
<sequence length="242" mass="26119">MRQLLRTSHVSVRFAGLCALDDVGLELGHGEILGLIGPNGAGKTTLLNVLSGFQRPTTGEVELDGRRITGWDAPRRARAGISRTFQDVRLFPHMTVLENCEAAVVGGGGTWATARDRANRALGWFDLDGSAGVLARDLPYGVERRVGMARALCARPRVLLLDEPAAGLNDDESSAMARTVRRIHEEIGCGIIVIEHDVRVILGLCDRVHVLDHGVTLRVGSPDEIRTDPEVVSAYLGAEAME</sequence>
<dbReference type="AlphaFoldDB" id="A0A5C4J6N2"/>
<keyword evidence="1" id="KW-0813">Transport</keyword>
<dbReference type="PANTHER" id="PTHR45772">
    <property type="entry name" value="CONSERVED COMPONENT OF ABC TRANSPORTER FOR NATURAL AMINO ACIDS-RELATED"/>
    <property type="match status" value="1"/>
</dbReference>
<keyword evidence="2" id="KW-0547">Nucleotide-binding</keyword>
<dbReference type="RefSeq" id="WP_138647636.1">
    <property type="nucleotide sequence ID" value="NZ_VCKW01000141.1"/>
</dbReference>
<dbReference type="CDD" id="cd03219">
    <property type="entry name" value="ABC_Mj1267_LivG_branched"/>
    <property type="match status" value="1"/>
</dbReference>
<name>A0A5C4J6N2_9ACTN</name>
<feature type="domain" description="ABC transporter" evidence="4">
    <location>
        <begin position="5"/>
        <end position="238"/>
    </location>
</feature>
<accession>A0A5C4J6N2</accession>